<protein>
    <recommendedName>
        <fullName evidence="4">Prepilin-type N-terminal cleavage/methylation domain-containing protein</fullName>
    </recommendedName>
</protein>
<organism evidence="2 3">
    <name type="scientific">Oleispira antarctica</name>
    <dbReference type="NCBI Taxonomy" id="188908"/>
    <lineage>
        <taxon>Bacteria</taxon>
        <taxon>Pseudomonadati</taxon>
        <taxon>Pseudomonadota</taxon>
        <taxon>Gammaproteobacteria</taxon>
        <taxon>Oceanospirillales</taxon>
        <taxon>Oceanospirillaceae</taxon>
        <taxon>Oleispira</taxon>
    </lineage>
</organism>
<reference evidence="3" key="1">
    <citation type="journal article" date="2017" name="Proc. Natl. Acad. Sci. U.S.A.">
        <title>Simulation of Deepwater Horizon oil plume reveals substrate specialization within a complex community of hydrocarbon degraders.</title>
        <authorList>
            <person name="Hu P."/>
            <person name="Dubinsky E.A."/>
            <person name="Probst A.J."/>
            <person name="Wang J."/>
            <person name="Sieber C.M.K."/>
            <person name="Tom L.M."/>
            <person name="Gardinali P."/>
            <person name="Banfield J.F."/>
            <person name="Atlas R.M."/>
            <person name="Andersen G.L."/>
        </authorList>
    </citation>
    <scope>NUCLEOTIDE SEQUENCE [LARGE SCALE GENOMIC DNA]</scope>
</reference>
<evidence type="ECO:0000313" key="3">
    <source>
        <dbReference type="Proteomes" id="UP000227088"/>
    </source>
</evidence>
<feature type="transmembrane region" description="Helical" evidence="1">
    <location>
        <begin position="12"/>
        <end position="34"/>
    </location>
</feature>
<dbReference type="NCBIfam" id="TIGR02532">
    <property type="entry name" value="IV_pilin_GFxxxE"/>
    <property type="match status" value="1"/>
</dbReference>
<keyword evidence="1" id="KW-0812">Transmembrane</keyword>
<evidence type="ECO:0000256" key="1">
    <source>
        <dbReference type="SAM" id="Phobius"/>
    </source>
</evidence>
<proteinExistence type="predicted"/>
<keyword evidence="1" id="KW-1133">Transmembrane helix</keyword>
<dbReference type="Pfam" id="PF07963">
    <property type="entry name" value="N_methyl"/>
    <property type="match status" value="1"/>
</dbReference>
<accession>A0A1Y5HTT8</accession>
<dbReference type="EMBL" id="MABE01000613">
    <property type="protein sequence ID" value="OUS38225.1"/>
    <property type="molecule type" value="Genomic_DNA"/>
</dbReference>
<dbReference type="InterPro" id="IPR032092">
    <property type="entry name" value="PilW"/>
</dbReference>
<evidence type="ECO:0000313" key="2">
    <source>
        <dbReference type="EMBL" id="OUS38225.1"/>
    </source>
</evidence>
<dbReference type="InterPro" id="IPR012902">
    <property type="entry name" value="N_methyl_site"/>
</dbReference>
<comment type="caution">
    <text evidence="2">The sequence shown here is derived from an EMBL/GenBank/DDBJ whole genome shotgun (WGS) entry which is preliminary data.</text>
</comment>
<sequence length="282" mass="30133">MKVQKQQQGFTLIELMITLVLSLTITYSIAQVLISSNQSSSTSDGVSQAQETARFVMSYLGGQIRQSGLDSITDDAVATRAVMSCDFAALNAIGACPAESSIGATEANITVAAGALSGDRFAIAWVPPAGIDTDCTGTPIPGFVVDTIIVNVFWVSFDVAANSNSLFCQGHLFDGNNVIATGNAQPIANGVEALHILYGEATAALPSDSERNVSRYVNANEVANWERVFAIKISVMTRSISDITNDINRQRYVMLDAGLYDFNDSVNRQVFSSTFAISNFQD</sequence>
<gene>
    <name evidence="2" type="ORF">A9R00_10680</name>
</gene>
<dbReference type="GO" id="GO:0043683">
    <property type="term" value="P:type IV pilus assembly"/>
    <property type="evidence" value="ECO:0007669"/>
    <property type="project" value="InterPro"/>
</dbReference>
<dbReference type="AlphaFoldDB" id="A0A1Y5HTT8"/>
<dbReference type="Pfam" id="PF16074">
    <property type="entry name" value="PilW"/>
    <property type="match status" value="1"/>
</dbReference>
<keyword evidence="1" id="KW-0472">Membrane</keyword>
<name>A0A1Y5HTT8_OLEAN</name>
<dbReference type="Proteomes" id="UP000227088">
    <property type="component" value="Unassembled WGS sequence"/>
</dbReference>
<evidence type="ECO:0008006" key="4">
    <source>
        <dbReference type="Google" id="ProtNLM"/>
    </source>
</evidence>